<sequence length="1788" mass="197629">MSVSGKRARVLRFFKAIGSPNTPECVPDHALQQSSGLVNPSPSSTTHSIQQFRDGEDEQSVSEASPTGLNSEPQTQSRSAPKIADTFPSPSTASTTSLGCSSHGLDRCEEHHRSTRTNSPTDVNVDVPRGEALYRESSSPRITKDVAPSDLSRPETLSGHSNKGKGKAASVSYDCDPEATEQDLGDGSLMMITTPLNHADKIKTEIAHADTASNTVIESSSQSYPGLDLWRPPAYDALNAGSSTAPSAPARARHTANPLQSKSNLTSSARVPFRTQLWEGTKFILETAKESTDFFPPVKSALGLLTGIIKQAEKVGSNVDDLNYIRERIYRVGSLLLSSDTRLSGKEESRRTPLKRTLYHCIAQLPQSDAGAISAFFQANRHREVLMQAADQLRDAIMDYEISLQVELAGDVKSLLETENNQAIQRLLMSPQAEFLSSEHNGCLPGTRRDILQQIEEWASATETDRRIYWLHGHAGSGKSTIAMSVARSLFAQGLLGASFFCSRDYANKSDLKLIFPTIAAQLARSYPSFSQHLSRILKARPTIGQESLFNQMQALICEPLNASGASTIIIIDALDECVDELHGHPASAILSILARCIDELPNAKFFITGRPELPIRQGFRLPALQPHTMIFRLHEVQRSRVDQDIELYLRLKLDEIVSNRSDTNLSTSWYTPDDIEIIVSKASGLFIYAATAVKFIASDLHNPVERLQVITSTPASMSVEGAAGLDALYTRVLLDGFSGVPLKETTFWKQLKSILAAITLVYEPLTKRGIQDVSALGNIDVTTPLRSLHSVLFVSEFEALSIIHKSFPDYITDPERCQDARFYISPAAHHFELARNCLSIMRSQLRRNICSLAKRTFNVNNPHLADSVSSHVGEGLRYACVFWTRHLIAGDRSSALLEALLPLLEDFFKRRLAMWLEVLSITDELTHGIRSMENLRAFFESIPSVSESIEARSRVVMQWTADTLHFICSQFDCIRDSAVNLYFSAFHLTPQNSLLRAYIPKSGELRVLHGKAKERGNHVRSINAGGLVQMVVFSHDLTMLAVGSYKNKRVQTEIFRTVTWERVAELRHGDQGPPNNYIAFSPDDGFIVTSSGSYAYVWDTQTGGLVTMLSREDMESPESQKLLRFLSLHTKIAQSENERQISCLAFSPAGKKFAVAWRNGGIRVWDTNDWLAVQPPSSLSVVEQTESSASQTDSSSITEPSYESDTSSTTSSTSSSSVMTTTSLDLSFLPDHMQRLHEDDLALARRAMLENTLPVQRPLHSLSLRDVGDLALAGMLAGQQKSPEDQRRRALPIPSVAWLDESQLIYGDTWGFLTKMNTDLFPGKQMTREPAHPSSVNHLRTFGEGMRVFSASSSRIAIHDATTMYPLAIIDTSSGISDLACYFHRTYNGDYQVFTAFTHDKDNDGWRLRFEGLSIKSDSQPPYRSSPKRLRSKAAKLMREMNEGTKWAFDATKRLTSGVLAYSAKPAYFASCDGSTVNVHEVPRAASSPNASVPSEQYSAPTSQLLSAHTDMSSFEKIRFWGANDLIIGLGPRGRSLGVFSLKALREGGNPWLAYTRSDKARYFPGIVFSQNGNLLAYQSDDRLSCHVQLDNNTTSVQRLLLQSTDPAFITISADTDFVASFQNGNIKVWDTRTGQLQAEGQARAEDVPLIRGMSFSVHVGMLYMLLLEFSVVQNRTSKFVLDPVTEYTVVTDSYSLPFLLRKLPDGEGDISFYKPCSSPLPSVCIPAKFLDGWVLGMDGKPVLWLPTHLRGEARWKDGLLACNAEHGELGLIDFSRCPSAVTRSAP</sequence>
<evidence type="ECO:0000313" key="5">
    <source>
        <dbReference type="EMBL" id="KAL0948062.1"/>
    </source>
</evidence>
<evidence type="ECO:0000313" key="6">
    <source>
        <dbReference type="Proteomes" id="UP001556367"/>
    </source>
</evidence>
<evidence type="ECO:0000256" key="3">
    <source>
        <dbReference type="SAM" id="MobiDB-lite"/>
    </source>
</evidence>
<dbReference type="PROSITE" id="PS50082">
    <property type="entry name" value="WD_REPEATS_2"/>
    <property type="match status" value="1"/>
</dbReference>
<feature type="repeat" description="WD" evidence="2">
    <location>
        <begin position="1135"/>
        <end position="1167"/>
    </location>
</feature>
<protein>
    <recommendedName>
        <fullName evidence="4">NACHT domain-containing protein</fullName>
    </recommendedName>
</protein>
<feature type="compositionally biased region" description="Low complexity" evidence="3">
    <location>
        <begin position="1184"/>
        <end position="1218"/>
    </location>
</feature>
<dbReference type="CDD" id="cd21037">
    <property type="entry name" value="MLKL_NTD"/>
    <property type="match status" value="1"/>
</dbReference>
<evidence type="ECO:0000256" key="1">
    <source>
        <dbReference type="ARBA" id="ARBA00022737"/>
    </source>
</evidence>
<feature type="domain" description="NACHT" evidence="4">
    <location>
        <begin position="467"/>
        <end position="612"/>
    </location>
</feature>
<gene>
    <name evidence="5" type="ORF">HGRIS_010686</name>
</gene>
<dbReference type="InterPro" id="IPR001680">
    <property type="entry name" value="WD40_rpt"/>
</dbReference>
<dbReference type="Pfam" id="PF24883">
    <property type="entry name" value="NPHP3_N"/>
    <property type="match status" value="1"/>
</dbReference>
<organism evidence="5 6">
    <name type="scientific">Hohenbuehelia grisea</name>
    <dbReference type="NCBI Taxonomy" id="104357"/>
    <lineage>
        <taxon>Eukaryota</taxon>
        <taxon>Fungi</taxon>
        <taxon>Dikarya</taxon>
        <taxon>Basidiomycota</taxon>
        <taxon>Agaricomycotina</taxon>
        <taxon>Agaricomycetes</taxon>
        <taxon>Agaricomycetidae</taxon>
        <taxon>Agaricales</taxon>
        <taxon>Pleurotineae</taxon>
        <taxon>Pleurotaceae</taxon>
        <taxon>Hohenbuehelia</taxon>
    </lineage>
</organism>
<comment type="caution">
    <text evidence="5">The sequence shown here is derived from an EMBL/GenBank/DDBJ whole genome shotgun (WGS) entry which is preliminary data.</text>
</comment>
<dbReference type="SUPFAM" id="SSF52540">
    <property type="entry name" value="P-loop containing nucleoside triphosphate hydrolases"/>
    <property type="match status" value="1"/>
</dbReference>
<reference evidence="6" key="1">
    <citation type="submission" date="2024-06" db="EMBL/GenBank/DDBJ databases">
        <title>Multi-omics analyses provide insights into the biosynthesis of the anticancer antibiotic pleurotin in Hohenbuehelia grisea.</title>
        <authorList>
            <person name="Weaver J.A."/>
            <person name="Alberti F."/>
        </authorList>
    </citation>
    <scope>NUCLEOTIDE SEQUENCE [LARGE SCALE GENOMIC DNA]</scope>
    <source>
        <strain evidence="6">T-177</strain>
    </source>
</reference>
<feature type="region of interest" description="Disordered" evidence="3">
    <location>
        <begin position="1183"/>
        <end position="1218"/>
    </location>
</feature>
<dbReference type="InterPro" id="IPR056884">
    <property type="entry name" value="NPHP3-like_N"/>
</dbReference>
<feature type="compositionally biased region" description="Polar residues" evidence="3">
    <location>
        <begin position="257"/>
        <end position="266"/>
    </location>
</feature>
<dbReference type="InterPro" id="IPR027417">
    <property type="entry name" value="P-loop_NTPase"/>
</dbReference>
<dbReference type="PROSITE" id="PS50837">
    <property type="entry name" value="NACHT"/>
    <property type="match status" value="1"/>
</dbReference>
<evidence type="ECO:0000259" key="4">
    <source>
        <dbReference type="PROSITE" id="PS50837"/>
    </source>
</evidence>
<dbReference type="PANTHER" id="PTHR10039">
    <property type="entry name" value="AMELOGENIN"/>
    <property type="match status" value="1"/>
</dbReference>
<evidence type="ECO:0000256" key="2">
    <source>
        <dbReference type="PROSITE-ProRule" id="PRU00221"/>
    </source>
</evidence>
<feature type="compositionally biased region" description="Polar residues" evidence="3">
    <location>
        <begin position="61"/>
        <end position="79"/>
    </location>
</feature>
<dbReference type="Pfam" id="PF00400">
    <property type="entry name" value="WD40"/>
    <property type="match status" value="1"/>
</dbReference>
<dbReference type="InterPro" id="IPR059179">
    <property type="entry name" value="MLKL-like_MCAfunc"/>
</dbReference>
<feature type="compositionally biased region" description="Polar residues" evidence="3">
    <location>
        <begin position="31"/>
        <end position="51"/>
    </location>
</feature>
<dbReference type="SUPFAM" id="SSF50998">
    <property type="entry name" value="Quinoprotein alcohol dehydrogenase-like"/>
    <property type="match status" value="1"/>
</dbReference>
<feature type="region of interest" description="Disordered" evidence="3">
    <location>
        <begin position="18"/>
        <end position="173"/>
    </location>
</feature>
<dbReference type="PANTHER" id="PTHR10039:SF17">
    <property type="entry name" value="FUNGAL STAND N-TERMINAL GOODBYE DOMAIN-CONTAINING PROTEIN-RELATED"/>
    <property type="match status" value="1"/>
</dbReference>
<dbReference type="Proteomes" id="UP001556367">
    <property type="component" value="Unassembled WGS sequence"/>
</dbReference>
<proteinExistence type="predicted"/>
<dbReference type="SMART" id="SM00320">
    <property type="entry name" value="WD40"/>
    <property type="match status" value="4"/>
</dbReference>
<keyword evidence="6" id="KW-1185">Reference proteome</keyword>
<dbReference type="Gene3D" id="2.130.10.10">
    <property type="entry name" value="YVTN repeat-like/Quinoprotein amine dehydrogenase"/>
    <property type="match status" value="2"/>
</dbReference>
<keyword evidence="2" id="KW-0853">WD repeat</keyword>
<feature type="region of interest" description="Disordered" evidence="3">
    <location>
        <begin position="240"/>
        <end position="266"/>
    </location>
</feature>
<keyword evidence="1" id="KW-0677">Repeat</keyword>
<dbReference type="InterPro" id="IPR015943">
    <property type="entry name" value="WD40/YVTN_repeat-like_dom_sf"/>
</dbReference>
<feature type="compositionally biased region" description="Low complexity" evidence="3">
    <location>
        <begin position="86"/>
        <end position="97"/>
    </location>
</feature>
<accession>A0ABR3IXU3</accession>
<dbReference type="InterPro" id="IPR011047">
    <property type="entry name" value="Quinoprotein_ADH-like_sf"/>
</dbReference>
<name>A0ABR3IXU3_9AGAR</name>
<dbReference type="InterPro" id="IPR007111">
    <property type="entry name" value="NACHT_NTPase"/>
</dbReference>
<feature type="compositionally biased region" description="Low complexity" evidence="3">
    <location>
        <begin position="240"/>
        <end position="250"/>
    </location>
</feature>
<dbReference type="EMBL" id="JASNQZ010000014">
    <property type="protein sequence ID" value="KAL0948062.1"/>
    <property type="molecule type" value="Genomic_DNA"/>
</dbReference>
<dbReference type="Gene3D" id="3.40.50.300">
    <property type="entry name" value="P-loop containing nucleotide triphosphate hydrolases"/>
    <property type="match status" value="1"/>
</dbReference>